<sequence>MKVKVFSVLLLLIPSLLFAFTVSGSEAQTTQVNFSEYSISFHSINSVLNVGTTTMTISNATFNGTVSGQFKVMKQTATYLVSEGKTTHVNGTLTVHVNQDGFVSVRSPIPLTEVEVSTDSQNEVVWAGAPSSEVQGYAYINGTGTLTAYFLNGTSMDKIELNVSAEGNFTLPINYTVNEPSLTIKSTSESEITVELNGFERYHSGNFMMNGSSYINIGGVNYSLSTSYFEGKYVPSMIWRAMTTGVIVGNGAEVNYMNVEFFGVNGTEAGFVRSMFVSNEGQIGFASNSFQHSRLLIVRYEGVSLLSGPTFTIESNGVKVMVVYNHDNVSTTAYVKGIHKVQHGLLVKIFVNSSSYLFVNSSNATTVPQVKPQLTHVNIKVNSTIYNALEADINASGYALFNLTVQNGSFLLYKNVNGQLILVNHEDYFISNNTLIVFSDPAQQYYLIYTNNTSQVSTSSSSYTSTSSMSSSSSSSQSSYTSSSTSSSTISPSMSTSTPSSSASSNVQNYTVYIIAVIVVILIAVGIALLLRRK</sequence>
<accession>A0A6A9QNB6</accession>
<dbReference type="RefSeq" id="WP_156017285.1">
    <property type="nucleotide sequence ID" value="NZ_WGGD01000005.1"/>
</dbReference>
<keyword evidence="4" id="KW-1185">Reference proteome</keyword>
<feature type="transmembrane region" description="Helical" evidence="2">
    <location>
        <begin position="510"/>
        <end position="531"/>
    </location>
</feature>
<evidence type="ECO:0000256" key="1">
    <source>
        <dbReference type="SAM" id="MobiDB-lite"/>
    </source>
</evidence>
<evidence type="ECO:0000313" key="3">
    <source>
        <dbReference type="EMBL" id="MUN29649.1"/>
    </source>
</evidence>
<evidence type="ECO:0000256" key="2">
    <source>
        <dbReference type="SAM" id="Phobius"/>
    </source>
</evidence>
<gene>
    <name evidence="3" type="ORF">GC250_09425</name>
</gene>
<keyword evidence="2" id="KW-0812">Transmembrane</keyword>
<keyword evidence="2" id="KW-1133">Transmembrane helix</keyword>
<dbReference type="AlphaFoldDB" id="A0A6A9QNB6"/>
<comment type="caution">
    <text evidence="3">The sequence shown here is derived from an EMBL/GenBank/DDBJ whole genome shotgun (WGS) entry which is preliminary data.</text>
</comment>
<organism evidence="3 4">
    <name type="scientific">Sulfuracidifex metallicus DSM 6482 = JCM 9184</name>
    <dbReference type="NCBI Taxonomy" id="523847"/>
    <lineage>
        <taxon>Archaea</taxon>
        <taxon>Thermoproteota</taxon>
        <taxon>Thermoprotei</taxon>
        <taxon>Sulfolobales</taxon>
        <taxon>Sulfolobaceae</taxon>
        <taxon>Sulfuracidifex</taxon>
    </lineage>
</organism>
<evidence type="ECO:0000313" key="4">
    <source>
        <dbReference type="Proteomes" id="UP000470772"/>
    </source>
</evidence>
<keyword evidence="2" id="KW-0472">Membrane</keyword>
<name>A0A6A9QNB6_SULME</name>
<reference evidence="3 4" key="1">
    <citation type="submission" date="2019-10" db="EMBL/GenBank/DDBJ databases">
        <title>Sequencing and Assembly of Multiple Reported Metal-Biooxidizing Members of the Extremely Thermoacidophilic Archaeal Family Sulfolobaceae.</title>
        <authorList>
            <person name="Counts J.A."/>
            <person name="Kelly R.M."/>
        </authorList>
    </citation>
    <scope>NUCLEOTIDE SEQUENCE [LARGE SCALE GENOMIC DNA]</scope>
    <source>
        <strain evidence="3 4">DSM 6482</strain>
    </source>
</reference>
<dbReference type="Proteomes" id="UP000470772">
    <property type="component" value="Unassembled WGS sequence"/>
</dbReference>
<proteinExistence type="predicted"/>
<protein>
    <submittedName>
        <fullName evidence="3">Uncharacterized protein</fullName>
    </submittedName>
</protein>
<dbReference type="EMBL" id="WGGD01000005">
    <property type="protein sequence ID" value="MUN29649.1"/>
    <property type="molecule type" value="Genomic_DNA"/>
</dbReference>
<feature type="region of interest" description="Disordered" evidence="1">
    <location>
        <begin position="467"/>
        <end position="504"/>
    </location>
</feature>